<comment type="caution">
    <text evidence="2">The sequence shown here is derived from an EMBL/GenBank/DDBJ whole genome shotgun (WGS) entry which is preliminary data.</text>
</comment>
<protein>
    <recommendedName>
        <fullName evidence="4">6-bladed beta-propeller</fullName>
    </recommendedName>
</protein>
<evidence type="ECO:0008006" key="4">
    <source>
        <dbReference type="Google" id="ProtNLM"/>
    </source>
</evidence>
<dbReference type="Proteomes" id="UP000322025">
    <property type="component" value="Unassembled WGS sequence"/>
</dbReference>
<dbReference type="OrthoDB" id="1779345at2"/>
<keyword evidence="3" id="KW-1185">Reference proteome</keyword>
<dbReference type="InterPro" id="IPR043765">
    <property type="entry name" value="DUF5711"/>
</dbReference>
<name>A0A5M9I1Z2_9FIRM</name>
<dbReference type="Gene3D" id="2.120.10.30">
    <property type="entry name" value="TolB, C-terminal domain"/>
    <property type="match status" value="1"/>
</dbReference>
<evidence type="ECO:0000313" key="3">
    <source>
        <dbReference type="Proteomes" id="UP000322025"/>
    </source>
</evidence>
<keyword evidence="1" id="KW-0812">Transmembrane</keyword>
<evidence type="ECO:0000256" key="1">
    <source>
        <dbReference type="SAM" id="Phobius"/>
    </source>
</evidence>
<dbReference type="InterPro" id="IPR011042">
    <property type="entry name" value="6-blade_b-propeller_TolB-like"/>
</dbReference>
<dbReference type="AlphaFoldDB" id="A0A5M9I1Z2"/>
<evidence type="ECO:0000313" key="2">
    <source>
        <dbReference type="EMBL" id="KAA8501501.1"/>
    </source>
</evidence>
<proteinExistence type="predicted"/>
<sequence length="398" mass="44538">MTQKKKPYLRILTPPDDLSGIMKKVRRIRYEKARKILVIAVLLLLAVCGTYLLMKNQSYGRARTAAQYSADISDTSSYAQFADGIVRYNRDGVAFLNKKNEEQWMQSMQIQNPVIVVKEDSFAVADNGGNNIFVFSKDGLKGEIETTLPIEKIAVSDQGVVSVLLRNETTPTIMVYDAAGNTLAEMQGSPGTTGYPTAMEMSDDGSTLAVSYIYFEGTAEKSRVVYYNFGETGQDKTDNIVSSEEYADTIVGDIFFMGDDRSVVVGDNSLVIYQGIDAPRAEKVISLDQEIQSVFHSDEYIGLVLLNREKSGYELRLYNRLGEVMIGRDIPGKYSNARIDGDEIVMFDGSRCCIVTVTGIIKYHGNLDVEIQEMFRAFGVNRYYVMSVDELRIIYLTR</sequence>
<keyword evidence="1" id="KW-1133">Transmembrane helix</keyword>
<reference evidence="2" key="1">
    <citation type="submission" date="2019-07" db="EMBL/GenBank/DDBJ databases">
        <authorList>
            <person name="Wongkuna S."/>
            <person name="Scaria J."/>
        </authorList>
    </citation>
    <scope>NUCLEOTIDE SEQUENCE [LARGE SCALE GENOMIC DNA]</scope>
    <source>
        <strain evidence="2">SW178</strain>
    </source>
</reference>
<dbReference type="SUPFAM" id="SSF75011">
    <property type="entry name" value="3-carboxy-cis,cis-mucoante lactonizing enzyme"/>
    <property type="match status" value="1"/>
</dbReference>
<gene>
    <name evidence="2" type="ORF">FNY66_07815</name>
</gene>
<accession>A0A5M9I1Z2</accession>
<organism evidence="2 3">
    <name type="scientific">Mediterraneibacter catenae</name>
    <dbReference type="NCBI Taxonomy" id="2594882"/>
    <lineage>
        <taxon>Bacteria</taxon>
        <taxon>Bacillati</taxon>
        <taxon>Bacillota</taxon>
        <taxon>Clostridia</taxon>
        <taxon>Lachnospirales</taxon>
        <taxon>Lachnospiraceae</taxon>
        <taxon>Mediterraneibacter</taxon>
    </lineage>
</organism>
<feature type="transmembrane region" description="Helical" evidence="1">
    <location>
        <begin position="36"/>
        <end position="54"/>
    </location>
</feature>
<dbReference type="RefSeq" id="WP_150310766.1">
    <property type="nucleotide sequence ID" value="NZ_VMSO01000008.1"/>
</dbReference>
<dbReference type="EMBL" id="VMSO01000008">
    <property type="protein sequence ID" value="KAA8501501.1"/>
    <property type="molecule type" value="Genomic_DNA"/>
</dbReference>
<dbReference type="Pfam" id="PF18975">
    <property type="entry name" value="DUF5711"/>
    <property type="match status" value="1"/>
</dbReference>
<keyword evidence="1" id="KW-0472">Membrane</keyword>